<gene>
    <name evidence="2" type="ORF">MA16_Dca009982</name>
</gene>
<dbReference type="PANTHER" id="PTHR46226:SF5">
    <property type="entry name" value="PHOSPHATIDYLINOSITOL_PHOSPHATIDYLCHOLINE TRANSFER PROTEIN SFH2"/>
    <property type="match status" value="1"/>
</dbReference>
<organism evidence="2 3">
    <name type="scientific">Dendrobium catenatum</name>
    <dbReference type="NCBI Taxonomy" id="906689"/>
    <lineage>
        <taxon>Eukaryota</taxon>
        <taxon>Viridiplantae</taxon>
        <taxon>Streptophyta</taxon>
        <taxon>Embryophyta</taxon>
        <taxon>Tracheophyta</taxon>
        <taxon>Spermatophyta</taxon>
        <taxon>Magnoliopsida</taxon>
        <taxon>Liliopsida</taxon>
        <taxon>Asparagales</taxon>
        <taxon>Orchidaceae</taxon>
        <taxon>Epidendroideae</taxon>
        <taxon>Malaxideae</taxon>
        <taxon>Dendrobiinae</taxon>
        <taxon>Dendrobium</taxon>
    </lineage>
</organism>
<evidence type="ECO:0000313" key="2">
    <source>
        <dbReference type="EMBL" id="PKU63372.1"/>
    </source>
</evidence>
<evidence type="ECO:0000259" key="1">
    <source>
        <dbReference type="SMART" id="SM01100"/>
    </source>
</evidence>
<keyword evidence="3" id="KW-1185">Reference proteome</keyword>
<dbReference type="AlphaFoldDB" id="A0A2I0VIX1"/>
<reference evidence="2 3" key="2">
    <citation type="journal article" date="2017" name="Nature">
        <title>The Apostasia genome and the evolution of orchids.</title>
        <authorList>
            <person name="Zhang G.Q."/>
            <person name="Liu K.W."/>
            <person name="Li Z."/>
            <person name="Lohaus R."/>
            <person name="Hsiao Y.Y."/>
            <person name="Niu S.C."/>
            <person name="Wang J.Y."/>
            <person name="Lin Y.C."/>
            <person name="Xu Q."/>
            <person name="Chen L.J."/>
            <person name="Yoshida K."/>
            <person name="Fujiwara S."/>
            <person name="Wang Z.W."/>
            <person name="Zhang Y.Q."/>
            <person name="Mitsuda N."/>
            <person name="Wang M."/>
            <person name="Liu G.H."/>
            <person name="Pecoraro L."/>
            <person name="Huang H.X."/>
            <person name="Xiao X.J."/>
            <person name="Lin M."/>
            <person name="Wu X.Y."/>
            <person name="Wu W.L."/>
            <person name="Chen Y.Y."/>
            <person name="Chang S.B."/>
            <person name="Sakamoto S."/>
            <person name="Ohme-Takagi M."/>
            <person name="Yagi M."/>
            <person name="Zeng S.J."/>
            <person name="Shen C.Y."/>
            <person name="Yeh C.M."/>
            <person name="Luo Y.B."/>
            <person name="Tsai W.C."/>
            <person name="Van de Peer Y."/>
            <person name="Liu Z.J."/>
        </authorList>
    </citation>
    <scope>NUCLEOTIDE SEQUENCE [LARGE SCALE GENOMIC DNA]</scope>
    <source>
        <tissue evidence="2">The whole plant</tissue>
    </source>
</reference>
<dbReference type="STRING" id="906689.A0A2I0VIX1"/>
<dbReference type="InterPro" id="IPR036273">
    <property type="entry name" value="CRAL/TRIO_N_dom_sf"/>
</dbReference>
<dbReference type="SUPFAM" id="SSF46938">
    <property type="entry name" value="CRAL/TRIO N-terminal domain"/>
    <property type="match status" value="1"/>
</dbReference>
<dbReference type="PANTHER" id="PTHR46226">
    <property type="entry name" value="CRAL-TRIO DOMAIN-CONTAINING PROTEIN"/>
    <property type="match status" value="1"/>
</dbReference>
<feature type="domain" description="CRAL/TRIO N-terminal" evidence="1">
    <location>
        <begin position="50"/>
        <end position="75"/>
    </location>
</feature>
<dbReference type="SMART" id="SM01100">
    <property type="entry name" value="CRAL_TRIO_N"/>
    <property type="match status" value="1"/>
</dbReference>
<dbReference type="InterPro" id="IPR036865">
    <property type="entry name" value="CRAL-TRIO_dom_sf"/>
</dbReference>
<dbReference type="InterPro" id="IPR011074">
    <property type="entry name" value="CRAL/TRIO_N_dom"/>
</dbReference>
<dbReference type="Proteomes" id="UP000233837">
    <property type="component" value="Unassembled WGS sequence"/>
</dbReference>
<sequence>MAFQEAIKHFTALMDEGRGMNEQQRATFQLDVLIDFRLVEMSENIHQGYPSDAIVRFLKAREWNVPKAHKMLMDCLNWRLQNEIDNILSKPIVPVDLYRAVRDSQLIGVSGYSKEGLPVFAIGVGQSSFDKASVWIFSL</sequence>
<reference evidence="2 3" key="1">
    <citation type="journal article" date="2016" name="Sci. Rep.">
        <title>The Dendrobium catenatum Lindl. genome sequence provides insights into polysaccharide synthase, floral development and adaptive evolution.</title>
        <authorList>
            <person name="Zhang G.Q."/>
            <person name="Xu Q."/>
            <person name="Bian C."/>
            <person name="Tsai W.C."/>
            <person name="Yeh C.M."/>
            <person name="Liu K.W."/>
            <person name="Yoshida K."/>
            <person name="Zhang L.S."/>
            <person name="Chang S.B."/>
            <person name="Chen F."/>
            <person name="Shi Y."/>
            <person name="Su Y.Y."/>
            <person name="Zhang Y.Q."/>
            <person name="Chen L.J."/>
            <person name="Yin Y."/>
            <person name="Lin M."/>
            <person name="Huang H."/>
            <person name="Deng H."/>
            <person name="Wang Z.W."/>
            <person name="Zhu S.L."/>
            <person name="Zhao X."/>
            <person name="Deng C."/>
            <person name="Niu S.C."/>
            <person name="Huang J."/>
            <person name="Wang M."/>
            <person name="Liu G.H."/>
            <person name="Yang H.J."/>
            <person name="Xiao X.J."/>
            <person name="Hsiao Y.Y."/>
            <person name="Wu W.L."/>
            <person name="Chen Y.Y."/>
            <person name="Mitsuda N."/>
            <person name="Ohme-Takagi M."/>
            <person name="Luo Y.B."/>
            <person name="Van de Peer Y."/>
            <person name="Liu Z.J."/>
        </authorList>
    </citation>
    <scope>NUCLEOTIDE SEQUENCE [LARGE SCALE GENOMIC DNA]</scope>
    <source>
        <tissue evidence="2">The whole plant</tissue>
    </source>
</reference>
<accession>A0A2I0VIX1</accession>
<protein>
    <recommendedName>
        <fullName evidence="1">CRAL/TRIO N-terminal domain-containing protein</fullName>
    </recommendedName>
</protein>
<dbReference type="Gene3D" id="3.40.525.10">
    <property type="entry name" value="CRAL-TRIO lipid binding domain"/>
    <property type="match status" value="1"/>
</dbReference>
<proteinExistence type="predicted"/>
<dbReference type="EMBL" id="KZ503497">
    <property type="protein sequence ID" value="PKU63372.1"/>
    <property type="molecule type" value="Genomic_DNA"/>
</dbReference>
<name>A0A2I0VIX1_9ASPA</name>
<dbReference type="Pfam" id="PF03765">
    <property type="entry name" value="CRAL_TRIO_N"/>
    <property type="match status" value="1"/>
</dbReference>
<evidence type="ECO:0000313" key="3">
    <source>
        <dbReference type="Proteomes" id="UP000233837"/>
    </source>
</evidence>